<dbReference type="EMBL" id="BARW01002327">
    <property type="protein sequence ID" value="GAI70369.1"/>
    <property type="molecule type" value="Genomic_DNA"/>
</dbReference>
<gene>
    <name evidence="1" type="ORF">S12H4_06571</name>
</gene>
<name>X1SRC0_9ZZZZ</name>
<evidence type="ECO:0000313" key="1">
    <source>
        <dbReference type="EMBL" id="GAI70369.1"/>
    </source>
</evidence>
<protein>
    <submittedName>
        <fullName evidence="1">Uncharacterized protein</fullName>
    </submittedName>
</protein>
<sequence length="144" mass="16682">MTKLLNRPRIAFGVSRYPNYAQARSYLVDFLGQSKRAVYRTNHYACYQHAPSLRVLVIRLVTGIFEVRAYSQAGNACFNFEEALKVKEFRAWLLAWDYRTRQTYLITDSQGESLELYELIRLGIKTEGKLSSASQRYLSILAQV</sequence>
<dbReference type="AlphaFoldDB" id="X1SRC0"/>
<organism evidence="1">
    <name type="scientific">marine sediment metagenome</name>
    <dbReference type="NCBI Taxonomy" id="412755"/>
    <lineage>
        <taxon>unclassified sequences</taxon>
        <taxon>metagenomes</taxon>
        <taxon>ecological metagenomes</taxon>
    </lineage>
</organism>
<reference evidence="1" key="1">
    <citation type="journal article" date="2014" name="Front. Microbiol.">
        <title>High frequency of phylogenetically diverse reductive dehalogenase-homologous genes in deep subseafloor sedimentary metagenomes.</title>
        <authorList>
            <person name="Kawai M."/>
            <person name="Futagami T."/>
            <person name="Toyoda A."/>
            <person name="Takaki Y."/>
            <person name="Nishi S."/>
            <person name="Hori S."/>
            <person name="Arai W."/>
            <person name="Tsubouchi T."/>
            <person name="Morono Y."/>
            <person name="Uchiyama I."/>
            <person name="Ito T."/>
            <person name="Fujiyama A."/>
            <person name="Inagaki F."/>
            <person name="Takami H."/>
        </authorList>
    </citation>
    <scope>NUCLEOTIDE SEQUENCE</scope>
    <source>
        <strain evidence="1">Expedition CK06-06</strain>
    </source>
</reference>
<proteinExistence type="predicted"/>
<comment type="caution">
    <text evidence="1">The sequence shown here is derived from an EMBL/GenBank/DDBJ whole genome shotgun (WGS) entry which is preliminary data.</text>
</comment>
<accession>X1SRC0</accession>